<dbReference type="GO" id="GO:0000725">
    <property type="term" value="P:recombinational repair"/>
    <property type="evidence" value="ECO:0007669"/>
    <property type="project" value="TreeGrafter"/>
</dbReference>
<dbReference type="GO" id="GO:0016787">
    <property type="term" value="F:hydrolase activity"/>
    <property type="evidence" value="ECO:0007669"/>
    <property type="project" value="UniProtKB-KW"/>
</dbReference>
<dbReference type="EMBL" id="MN739831">
    <property type="protein sequence ID" value="QHT73685.1"/>
    <property type="molecule type" value="Genomic_DNA"/>
</dbReference>
<evidence type="ECO:0000259" key="10">
    <source>
        <dbReference type="Pfam" id="PF00580"/>
    </source>
</evidence>
<keyword evidence="4" id="KW-0067">ATP-binding</keyword>
<evidence type="ECO:0000256" key="9">
    <source>
        <dbReference type="SAM" id="Coils"/>
    </source>
</evidence>
<dbReference type="GO" id="GO:0005524">
    <property type="term" value="F:ATP binding"/>
    <property type="evidence" value="ECO:0007669"/>
    <property type="project" value="UniProtKB-KW"/>
</dbReference>
<sequence>MLQNASNEQINIINSIKNNNVKVNSVAGSGKTTTVLHMAQNLENESILLLTYNTRLKLETRNKRNQLGLNNLNVDSYHSFCVGHYNNKCYKDSVIIKVLNENTKPLKKINYSIIVIDEAQDMNKIYYKLVNKIINDNLIDCRICIIGDKFQSIYAFNNADYRFITLADKIFKPNDLNWNDLKLSTSFRITNQMADFINNCVMGFNYINANKNGNKVRYIMTDTFNFERPLMEIMYYLEDCHFDDIFVLAPSVKKGKNDSPVRILANALTKLNIPIHVPTDDDEKLDDDLIKNKIVFSTFHQSKGLERKNVIVYSFDESYFQIFNKNADPNVCPNELYVAITRAKENLTLFHSVQKNYLPFLNEDLLEKYTHYEREHLRTIYENGKTITIDVSEITKHLPSEIINKALDFFDRIEINKKDKFINIPIKTKQGNLYEYVADINGVIIPAYFEYVNNNKMSIYDILQNKNQIINIKLNINMPTSDLLKLATQYISFSSGYNFKMNQIKEYNWMDDEKLDDAVDRLELVINKNAKFEVDVFNPELKFGKVIVGRIDCLDRDTIWEFKCTGELDTEHFIQLAIYALLNENMKEIKINEIDKKIKIMENNYRVESKIEMIPFKKLEIGNILFINNQKYIVCELDLNFFKVIDSNNNRKIIKSINLLFARIKKDDKSELQKLKDNRKELEEINYKYKLMNILSNETYEIKFIKEKLDEMVNYLLYHKYKINKKLTDDEFITDLFNNNIELSDDIIV</sequence>
<evidence type="ECO:0000256" key="5">
    <source>
        <dbReference type="ARBA" id="ARBA00023235"/>
    </source>
</evidence>
<feature type="domain" description="UvrD-like helicase ATP-binding" evidence="10">
    <location>
        <begin position="107"/>
        <end position="171"/>
    </location>
</feature>
<dbReference type="PANTHER" id="PTHR11070:SF2">
    <property type="entry name" value="ATP-DEPENDENT DNA HELICASE SRS2"/>
    <property type="match status" value="1"/>
</dbReference>
<dbReference type="Gene3D" id="3.40.50.300">
    <property type="entry name" value="P-loop containing nucleotide triphosphate hydrolases"/>
    <property type="match status" value="2"/>
</dbReference>
<dbReference type="GO" id="GO:0043138">
    <property type="term" value="F:3'-5' DNA helicase activity"/>
    <property type="evidence" value="ECO:0007669"/>
    <property type="project" value="UniProtKB-EC"/>
</dbReference>
<name>A0A6C0H0K9_9ZZZZ</name>
<dbReference type="InterPro" id="IPR014016">
    <property type="entry name" value="UvrD-like_ATP-bd"/>
</dbReference>
<evidence type="ECO:0000256" key="8">
    <source>
        <dbReference type="ARBA" id="ARBA00048988"/>
    </source>
</evidence>
<evidence type="ECO:0000313" key="12">
    <source>
        <dbReference type="EMBL" id="QHT73685.1"/>
    </source>
</evidence>
<dbReference type="AlphaFoldDB" id="A0A6C0H0K9"/>
<evidence type="ECO:0000256" key="2">
    <source>
        <dbReference type="ARBA" id="ARBA00022801"/>
    </source>
</evidence>
<dbReference type="InterPro" id="IPR014017">
    <property type="entry name" value="DNA_helicase_UvrD-like_C"/>
</dbReference>
<evidence type="ECO:0000256" key="1">
    <source>
        <dbReference type="ARBA" id="ARBA00022741"/>
    </source>
</evidence>
<dbReference type="GO" id="GO:0003677">
    <property type="term" value="F:DNA binding"/>
    <property type="evidence" value="ECO:0007669"/>
    <property type="project" value="InterPro"/>
</dbReference>
<dbReference type="PANTHER" id="PTHR11070">
    <property type="entry name" value="UVRD / RECB / PCRA DNA HELICASE FAMILY MEMBER"/>
    <property type="match status" value="1"/>
</dbReference>
<keyword evidence="2" id="KW-0378">Hydrolase</keyword>
<accession>A0A6C0H0K9</accession>
<dbReference type="SUPFAM" id="SSF52540">
    <property type="entry name" value="P-loop containing nucleoside triphosphate hydrolases"/>
    <property type="match status" value="1"/>
</dbReference>
<keyword evidence="9" id="KW-0175">Coiled coil</keyword>
<proteinExistence type="predicted"/>
<organism evidence="12">
    <name type="scientific">viral metagenome</name>
    <dbReference type="NCBI Taxonomy" id="1070528"/>
    <lineage>
        <taxon>unclassified sequences</taxon>
        <taxon>metagenomes</taxon>
        <taxon>organismal metagenomes</taxon>
    </lineage>
</organism>
<dbReference type="EC" id="5.6.2.4" evidence="7"/>
<keyword evidence="5" id="KW-0413">Isomerase</keyword>
<comment type="catalytic activity">
    <reaction evidence="8">
        <text>ATP + H2O = ADP + phosphate + H(+)</text>
        <dbReference type="Rhea" id="RHEA:13065"/>
        <dbReference type="ChEBI" id="CHEBI:15377"/>
        <dbReference type="ChEBI" id="CHEBI:15378"/>
        <dbReference type="ChEBI" id="CHEBI:30616"/>
        <dbReference type="ChEBI" id="CHEBI:43474"/>
        <dbReference type="ChEBI" id="CHEBI:456216"/>
        <dbReference type="EC" id="5.6.2.4"/>
    </reaction>
</comment>
<feature type="domain" description="UvrD-like helicase C-terminal" evidence="11">
    <location>
        <begin position="268"/>
        <end position="350"/>
    </location>
</feature>
<keyword evidence="1" id="KW-0547">Nucleotide-binding</keyword>
<keyword evidence="3" id="KW-0347">Helicase</keyword>
<evidence type="ECO:0000256" key="7">
    <source>
        <dbReference type="ARBA" id="ARBA00034808"/>
    </source>
</evidence>
<dbReference type="Pfam" id="PF13361">
    <property type="entry name" value="UvrD_C"/>
    <property type="match status" value="1"/>
</dbReference>
<dbReference type="InterPro" id="IPR027417">
    <property type="entry name" value="P-loop_NTPase"/>
</dbReference>
<protein>
    <recommendedName>
        <fullName evidence="7">DNA 3'-5' helicase</fullName>
        <ecNumber evidence="7">5.6.2.4</ecNumber>
    </recommendedName>
</protein>
<dbReference type="Pfam" id="PF00580">
    <property type="entry name" value="UvrD-helicase"/>
    <property type="match status" value="1"/>
</dbReference>
<dbReference type="InterPro" id="IPR000212">
    <property type="entry name" value="DNA_helicase_UvrD/REP"/>
</dbReference>
<evidence type="ECO:0000256" key="4">
    <source>
        <dbReference type="ARBA" id="ARBA00022840"/>
    </source>
</evidence>
<evidence type="ECO:0000256" key="6">
    <source>
        <dbReference type="ARBA" id="ARBA00034617"/>
    </source>
</evidence>
<feature type="coiled-coil region" evidence="9">
    <location>
        <begin position="665"/>
        <end position="692"/>
    </location>
</feature>
<comment type="catalytic activity">
    <reaction evidence="6">
        <text>Couples ATP hydrolysis with the unwinding of duplex DNA by translocating in the 3'-5' direction.</text>
        <dbReference type="EC" id="5.6.2.4"/>
    </reaction>
</comment>
<reference evidence="12" key="1">
    <citation type="journal article" date="2020" name="Nature">
        <title>Giant virus diversity and host interactions through global metagenomics.</title>
        <authorList>
            <person name="Schulz F."/>
            <person name="Roux S."/>
            <person name="Paez-Espino D."/>
            <person name="Jungbluth S."/>
            <person name="Walsh D.A."/>
            <person name="Denef V.J."/>
            <person name="McMahon K.D."/>
            <person name="Konstantinidis K.T."/>
            <person name="Eloe-Fadrosh E.A."/>
            <person name="Kyrpides N.C."/>
            <person name="Woyke T."/>
        </authorList>
    </citation>
    <scope>NUCLEOTIDE SEQUENCE</scope>
    <source>
        <strain evidence="12">GVMAG-M-3300023179-4</strain>
    </source>
</reference>
<evidence type="ECO:0000256" key="3">
    <source>
        <dbReference type="ARBA" id="ARBA00022806"/>
    </source>
</evidence>
<evidence type="ECO:0000259" key="11">
    <source>
        <dbReference type="Pfam" id="PF13361"/>
    </source>
</evidence>